<reference evidence="12" key="1">
    <citation type="submission" date="2021-03" db="EMBL/GenBank/DDBJ databases">
        <authorList>
            <person name="Li Z."/>
            <person name="Yang C."/>
        </authorList>
    </citation>
    <scope>NUCLEOTIDE SEQUENCE</scope>
    <source>
        <strain evidence="12">Dzin_1.0</strain>
        <tissue evidence="12">Leaf</tissue>
    </source>
</reference>
<dbReference type="Proteomes" id="UP001085076">
    <property type="component" value="Miscellaneous, Linkage group lg06"/>
</dbReference>
<dbReference type="AlphaFoldDB" id="A0A9D5CBR3"/>
<evidence type="ECO:0000256" key="7">
    <source>
        <dbReference type="ARBA" id="ARBA00022737"/>
    </source>
</evidence>
<dbReference type="PROSITE" id="PS51450">
    <property type="entry name" value="LRR"/>
    <property type="match status" value="1"/>
</dbReference>
<accession>A0A9D5CBR3</accession>
<evidence type="ECO:0000256" key="11">
    <source>
        <dbReference type="SAM" id="MobiDB-lite"/>
    </source>
</evidence>
<feature type="region of interest" description="Disordered" evidence="11">
    <location>
        <begin position="431"/>
        <end position="471"/>
    </location>
</feature>
<name>A0A9D5CBR3_9LILI</name>
<keyword evidence="5" id="KW-0812">Transmembrane</keyword>
<dbReference type="InterPro" id="IPR046956">
    <property type="entry name" value="RLP23-like"/>
</dbReference>
<evidence type="ECO:0000256" key="8">
    <source>
        <dbReference type="ARBA" id="ARBA00022989"/>
    </source>
</evidence>
<keyword evidence="6" id="KW-0732">Signal</keyword>
<dbReference type="PANTHER" id="PTHR48063:SF112">
    <property type="entry name" value="RECEPTOR LIKE PROTEIN 30-LIKE"/>
    <property type="match status" value="1"/>
</dbReference>
<feature type="compositionally biased region" description="Acidic residues" evidence="11">
    <location>
        <begin position="448"/>
        <end position="470"/>
    </location>
</feature>
<dbReference type="SUPFAM" id="SSF52058">
    <property type="entry name" value="L domain-like"/>
    <property type="match status" value="1"/>
</dbReference>
<dbReference type="PANTHER" id="PTHR48063">
    <property type="entry name" value="LRR RECEPTOR-LIKE KINASE"/>
    <property type="match status" value="1"/>
</dbReference>
<dbReference type="Gene3D" id="3.80.10.10">
    <property type="entry name" value="Ribonuclease Inhibitor"/>
    <property type="match status" value="4"/>
</dbReference>
<keyword evidence="8" id="KW-1133">Transmembrane helix</keyword>
<keyword evidence="13" id="KW-1185">Reference proteome</keyword>
<evidence type="ECO:0000313" key="13">
    <source>
        <dbReference type="Proteomes" id="UP001085076"/>
    </source>
</evidence>
<reference evidence="12" key="2">
    <citation type="journal article" date="2022" name="Hortic Res">
        <title>The genome of Dioscorea zingiberensis sheds light on the biosynthesis, origin and evolution of the medicinally important diosgenin saponins.</title>
        <authorList>
            <person name="Li Y."/>
            <person name="Tan C."/>
            <person name="Li Z."/>
            <person name="Guo J."/>
            <person name="Li S."/>
            <person name="Chen X."/>
            <person name="Wang C."/>
            <person name="Dai X."/>
            <person name="Yang H."/>
            <person name="Song W."/>
            <person name="Hou L."/>
            <person name="Xu J."/>
            <person name="Tong Z."/>
            <person name="Xu A."/>
            <person name="Yuan X."/>
            <person name="Wang W."/>
            <person name="Yang Q."/>
            <person name="Chen L."/>
            <person name="Sun Z."/>
            <person name="Wang K."/>
            <person name="Pan B."/>
            <person name="Chen J."/>
            <person name="Bao Y."/>
            <person name="Liu F."/>
            <person name="Qi X."/>
            <person name="Gang D.R."/>
            <person name="Wen J."/>
            <person name="Li J."/>
        </authorList>
    </citation>
    <scope>NUCLEOTIDE SEQUENCE</scope>
    <source>
        <strain evidence="12">Dzin_1.0</strain>
    </source>
</reference>
<evidence type="ECO:0000313" key="12">
    <source>
        <dbReference type="EMBL" id="KAJ0970258.1"/>
    </source>
</evidence>
<keyword evidence="4" id="KW-0433">Leucine-rich repeat</keyword>
<evidence type="ECO:0000256" key="10">
    <source>
        <dbReference type="ARBA" id="ARBA00023180"/>
    </source>
</evidence>
<dbReference type="OrthoDB" id="1060944at2759"/>
<organism evidence="12 13">
    <name type="scientific">Dioscorea zingiberensis</name>
    <dbReference type="NCBI Taxonomy" id="325984"/>
    <lineage>
        <taxon>Eukaryota</taxon>
        <taxon>Viridiplantae</taxon>
        <taxon>Streptophyta</taxon>
        <taxon>Embryophyta</taxon>
        <taxon>Tracheophyta</taxon>
        <taxon>Spermatophyta</taxon>
        <taxon>Magnoliopsida</taxon>
        <taxon>Liliopsida</taxon>
        <taxon>Dioscoreales</taxon>
        <taxon>Dioscoreaceae</taxon>
        <taxon>Dioscorea</taxon>
    </lineage>
</organism>
<evidence type="ECO:0000256" key="5">
    <source>
        <dbReference type="ARBA" id="ARBA00022692"/>
    </source>
</evidence>
<dbReference type="Pfam" id="PF00560">
    <property type="entry name" value="LRR_1"/>
    <property type="match status" value="4"/>
</dbReference>
<evidence type="ECO:0000256" key="2">
    <source>
        <dbReference type="ARBA" id="ARBA00009592"/>
    </source>
</evidence>
<evidence type="ECO:0000256" key="3">
    <source>
        <dbReference type="ARBA" id="ARBA00022475"/>
    </source>
</evidence>
<evidence type="ECO:0000256" key="6">
    <source>
        <dbReference type="ARBA" id="ARBA00022729"/>
    </source>
</evidence>
<dbReference type="InterPro" id="IPR001611">
    <property type="entry name" value="Leu-rich_rpt"/>
</dbReference>
<dbReference type="GO" id="GO:0005886">
    <property type="term" value="C:plasma membrane"/>
    <property type="evidence" value="ECO:0007669"/>
    <property type="project" value="UniProtKB-SubCell"/>
</dbReference>
<comment type="similarity">
    <text evidence="2">Belongs to the RLP family.</text>
</comment>
<keyword evidence="3" id="KW-1003">Cell membrane</keyword>
<comment type="subcellular location">
    <subcellularLocation>
        <location evidence="1">Cell membrane</location>
        <topology evidence="1">Single-pass type I membrane protein</topology>
    </subcellularLocation>
</comment>
<keyword evidence="7" id="KW-0677">Repeat</keyword>
<dbReference type="SMART" id="SM00369">
    <property type="entry name" value="LRR_TYP"/>
    <property type="match status" value="4"/>
</dbReference>
<sequence length="540" mass="59788">MVLALLGASGGDINASLLGLKYLNYLDLSFNDFRGIRDPGVHQFNTGPQLPQPLKCWFQWDDTSAAWESLKFTYLDLNSFYSLHTLYADDLEWLSHLSSLQYLDMNSVNLSNTHDWFRAINVLPSLSVLRPVKLLPNWLFNMSNLEYLNLQFNQFHGSIPDAFANMTSLEVMQLAKNRLIGPLTNSVGKLCNLRTLDLSSNNISDDVSALAIISSGCAAKSLEILNLRGNTLIGCLGGLTSIAVIALGNNNLSGNIPSSIGTLIWLQALHLGNNSINGTLPQELKSCTRLETLDVGENRLAGEIPTWIGESLPNLRILRLRSNMFHGFIPPQISLLTSLQILDLADNGLSGIIPHGLGDITAMALTHKPKERMLDTLQSVVQASLNNYGPSGFVESLLLFVGKIPSGSQLQTFRDPSMYIGNPGLCGPPLDEECKGSETNHGASPSCGDEDHEFEEDEEEITGDDGDEDEDKRSTKLWLGFFDNECKCRGGADSYERPSSHKEFHPLIFSFWDEVPARVEKSNHEKTIDELWDDYNFAMY</sequence>
<evidence type="ECO:0000256" key="9">
    <source>
        <dbReference type="ARBA" id="ARBA00023136"/>
    </source>
</evidence>
<dbReference type="InterPro" id="IPR003591">
    <property type="entry name" value="Leu-rich_rpt_typical-subtyp"/>
</dbReference>
<dbReference type="EMBL" id="JAGGNH010000006">
    <property type="protein sequence ID" value="KAJ0970258.1"/>
    <property type="molecule type" value="Genomic_DNA"/>
</dbReference>
<dbReference type="Pfam" id="PF13516">
    <property type="entry name" value="LRR_6"/>
    <property type="match status" value="1"/>
</dbReference>
<dbReference type="Pfam" id="PF13855">
    <property type="entry name" value="LRR_8"/>
    <property type="match status" value="1"/>
</dbReference>
<comment type="caution">
    <text evidence="12">The sequence shown here is derived from an EMBL/GenBank/DDBJ whole genome shotgun (WGS) entry which is preliminary data.</text>
</comment>
<protein>
    <submittedName>
        <fullName evidence="12">Uncharacterized protein</fullName>
    </submittedName>
</protein>
<evidence type="ECO:0000256" key="1">
    <source>
        <dbReference type="ARBA" id="ARBA00004251"/>
    </source>
</evidence>
<proteinExistence type="inferred from homology"/>
<gene>
    <name evidence="12" type="ORF">J5N97_023135</name>
</gene>
<keyword evidence="9" id="KW-0472">Membrane</keyword>
<dbReference type="FunFam" id="3.80.10.10:FF:000383">
    <property type="entry name" value="Leucine-rich repeat receptor protein kinase EMS1"/>
    <property type="match status" value="1"/>
</dbReference>
<keyword evidence="10" id="KW-0325">Glycoprotein</keyword>
<dbReference type="InterPro" id="IPR032675">
    <property type="entry name" value="LRR_dom_sf"/>
</dbReference>
<evidence type="ECO:0000256" key="4">
    <source>
        <dbReference type="ARBA" id="ARBA00022614"/>
    </source>
</evidence>